<accession>A0A6I4VS21</accession>
<dbReference type="Proteomes" id="UP000430692">
    <property type="component" value="Unassembled WGS sequence"/>
</dbReference>
<proteinExistence type="predicted"/>
<protein>
    <submittedName>
        <fullName evidence="2">Uncharacterized protein</fullName>
    </submittedName>
</protein>
<evidence type="ECO:0000256" key="1">
    <source>
        <dbReference type="SAM" id="MobiDB-lite"/>
    </source>
</evidence>
<reference evidence="2 3" key="1">
    <citation type="submission" date="2019-12" db="EMBL/GenBank/DDBJ databases">
        <title>Whole-genome analyses of novel actinobacteria.</title>
        <authorList>
            <person name="Sahin N."/>
            <person name="Saygin H."/>
        </authorList>
    </citation>
    <scope>NUCLEOTIDE SEQUENCE [LARGE SCALE GENOMIC DNA]</scope>
    <source>
        <strain evidence="2 3">KC615</strain>
    </source>
</reference>
<keyword evidence="3" id="KW-1185">Reference proteome</keyword>
<dbReference type="AlphaFoldDB" id="A0A6I4VS21"/>
<gene>
    <name evidence="2" type="ORF">GSM42_12555</name>
</gene>
<feature type="compositionally biased region" description="Polar residues" evidence="1">
    <location>
        <begin position="82"/>
        <end position="91"/>
    </location>
</feature>
<organism evidence="2 3">
    <name type="scientific">Shimazuella alba</name>
    <dbReference type="NCBI Taxonomy" id="2690964"/>
    <lineage>
        <taxon>Bacteria</taxon>
        <taxon>Bacillati</taxon>
        <taxon>Bacillota</taxon>
        <taxon>Bacilli</taxon>
        <taxon>Bacillales</taxon>
        <taxon>Thermoactinomycetaceae</taxon>
        <taxon>Shimazuella</taxon>
    </lineage>
</organism>
<evidence type="ECO:0000313" key="2">
    <source>
        <dbReference type="EMBL" id="MXQ54529.1"/>
    </source>
</evidence>
<dbReference type="RefSeq" id="WP_160801887.1">
    <property type="nucleotide sequence ID" value="NZ_WUUL01000008.1"/>
</dbReference>
<sequence length="91" mass="10103">MIAAQITSLNIICFRVREDHQGGGWSSECLQPLLAPRSLSERSPHRYSQEIGHADDQVSLHHQQADVHPTCGFTGKPRIQMRNISRGNAAS</sequence>
<name>A0A6I4VS21_9BACL</name>
<dbReference type="EMBL" id="WUUL01000008">
    <property type="protein sequence ID" value="MXQ54529.1"/>
    <property type="molecule type" value="Genomic_DNA"/>
</dbReference>
<comment type="caution">
    <text evidence="2">The sequence shown here is derived from an EMBL/GenBank/DDBJ whole genome shotgun (WGS) entry which is preliminary data.</text>
</comment>
<feature type="region of interest" description="Disordered" evidence="1">
    <location>
        <begin position="69"/>
        <end position="91"/>
    </location>
</feature>
<evidence type="ECO:0000313" key="3">
    <source>
        <dbReference type="Proteomes" id="UP000430692"/>
    </source>
</evidence>